<organism evidence="2 3">
    <name type="scientific">Flavobacterium plantiphilum</name>
    <dbReference type="NCBI Taxonomy" id="3163297"/>
    <lineage>
        <taxon>Bacteria</taxon>
        <taxon>Pseudomonadati</taxon>
        <taxon>Bacteroidota</taxon>
        <taxon>Flavobacteriia</taxon>
        <taxon>Flavobacteriales</taxon>
        <taxon>Flavobacteriaceae</taxon>
        <taxon>Flavobacterium</taxon>
    </lineage>
</organism>
<comment type="caution">
    <text evidence="2">The sequence shown here is derived from an EMBL/GenBank/DDBJ whole genome shotgun (WGS) entry which is preliminary data.</text>
</comment>
<feature type="chain" id="PRO_5046914215" evidence="1">
    <location>
        <begin position="21"/>
        <end position="171"/>
    </location>
</feature>
<evidence type="ECO:0000256" key="1">
    <source>
        <dbReference type="SAM" id="SignalP"/>
    </source>
</evidence>
<proteinExistence type="predicted"/>
<dbReference type="PROSITE" id="PS51257">
    <property type="entry name" value="PROKAR_LIPOPROTEIN"/>
    <property type="match status" value="1"/>
</dbReference>
<gene>
    <name evidence="2" type="ORF">ABS764_16085</name>
</gene>
<evidence type="ECO:0000313" key="3">
    <source>
        <dbReference type="Proteomes" id="UP001629260"/>
    </source>
</evidence>
<keyword evidence="3" id="KW-1185">Reference proteome</keyword>
<evidence type="ECO:0000313" key="2">
    <source>
        <dbReference type="EMBL" id="MFL9832373.1"/>
    </source>
</evidence>
<feature type="signal peptide" evidence="1">
    <location>
        <begin position="1"/>
        <end position="20"/>
    </location>
</feature>
<dbReference type="EMBL" id="JBELQA010000011">
    <property type="protein sequence ID" value="MFL9832373.1"/>
    <property type="molecule type" value="Genomic_DNA"/>
</dbReference>
<keyword evidence="1" id="KW-0732">Signal</keyword>
<protein>
    <submittedName>
        <fullName evidence="2">Uncharacterized protein</fullName>
    </submittedName>
</protein>
<dbReference type="RefSeq" id="WP_408082814.1">
    <property type="nucleotide sequence ID" value="NZ_JBELQA010000011.1"/>
</dbReference>
<accession>A0ABW8XXH7</accession>
<sequence length="171" mass="19596">MKKIITLFAFVGLLAFSACSSSDDFDEDNDTIPLVFEIESEDFVFNNVDGYNLSYTFQQWIGDDLYDDETVLIYRLEDVLNSGAPVWQLIPRTLYLDEGELDYDYNFSPIGFKIFAGGNYNLNLTPQYLNNQTFRVVIIPAVFATSLDTTNYNEVMNTLKLSENQVKKVKL</sequence>
<name>A0ABW8XXH7_9FLAO</name>
<reference evidence="2 3" key="1">
    <citation type="submission" date="2024-06" db="EMBL/GenBank/DDBJ databases">
        <authorList>
            <person name="Kaempfer P."/>
            <person name="Viver T."/>
        </authorList>
    </citation>
    <scope>NUCLEOTIDE SEQUENCE [LARGE SCALE GENOMIC DNA]</scope>
    <source>
        <strain evidence="2 3">ST-87</strain>
    </source>
</reference>
<dbReference type="Proteomes" id="UP001629260">
    <property type="component" value="Unassembled WGS sequence"/>
</dbReference>